<dbReference type="PATRIC" id="fig|1126833.4.peg.2492"/>
<organism evidence="1 2">
    <name type="scientific">Paenibacillus beijingensis</name>
    <dbReference type="NCBI Taxonomy" id="1126833"/>
    <lineage>
        <taxon>Bacteria</taxon>
        <taxon>Bacillati</taxon>
        <taxon>Bacillota</taxon>
        <taxon>Bacilli</taxon>
        <taxon>Bacillales</taxon>
        <taxon>Paenibacillaceae</taxon>
        <taxon>Paenibacillus</taxon>
    </lineage>
</organism>
<accession>A0A0D5NIX8</accession>
<dbReference type="EMBL" id="CP011058">
    <property type="protein sequence ID" value="AJY75070.1"/>
    <property type="molecule type" value="Genomic_DNA"/>
</dbReference>
<dbReference type="HOGENOM" id="CLU_2130954_0_0_9"/>
<sequence length="113" mass="12765">MDELNSFYTACRQLSAGWFFIPVLGQRFGSRLQHAAFQIIAFDDFHPFPKKTDLGQQKLALIGEKGDPDPVCICGIVVAYRFVEAGERVQDSRQIVAILSPCSRNAYWAKIRL</sequence>
<dbReference type="KEGG" id="pbj:VN24_11375"/>
<reference evidence="2" key="2">
    <citation type="submission" date="2015-03" db="EMBL/GenBank/DDBJ databases">
        <title>Genome sequence of Paenibacillus beijingensis strain DSM 24997T.</title>
        <authorList>
            <person name="Kwak Y."/>
            <person name="Shin J.-H."/>
        </authorList>
    </citation>
    <scope>NUCLEOTIDE SEQUENCE [LARGE SCALE GENOMIC DNA]</scope>
    <source>
        <strain evidence="2">DSM 24997</strain>
    </source>
</reference>
<evidence type="ECO:0000313" key="1">
    <source>
        <dbReference type="EMBL" id="AJY75070.1"/>
    </source>
</evidence>
<dbReference type="AlphaFoldDB" id="A0A0D5NIX8"/>
<proteinExistence type="predicted"/>
<name>A0A0D5NIX8_9BACL</name>
<protein>
    <submittedName>
        <fullName evidence="1">Uncharacterized protein</fullName>
    </submittedName>
</protein>
<dbReference type="Proteomes" id="UP000032633">
    <property type="component" value="Chromosome"/>
</dbReference>
<reference evidence="1 2" key="1">
    <citation type="journal article" date="2015" name="J. Biotechnol.">
        <title>Complete genome sequence of Paenibacillus beijingensis 7188(T) (=DSM 24997(T)), a novel rhizobacterium from jujube garden soil.</title>
        <authorList>
            <person name="Kwak Y."/>
            <person name="Shin J.H."/>
        </authorList>
    </citation>
    <scope>NUCLEOTIDE SEQUENCE [LARGE SCALE GENOMIC DNA]</scope>
    <source>
        <strain evidence="1 2">DSM 24997</strain>
    </source>
</reference>
<gene>
    <name evidence="1" type="ORF">VN24_11375</name>
</gene>
<keyword evidence="2" id="KW-1185">Reference proteome</keyword>
<evidence type="ECO:0000313" key="2">
    <source>
        <dbReference type="Proteomes" id="UP000032633"/>
    </source>
</evidence>